<evidence type="ECO:0000313" key="1">
    <source>
        <dbReference type="EMBL" id="KAI3810028.1"/>
    </source>
</evidence>
<keyword evidence="2" id="KW-1185">Reference proteome</keyword>
<sequence length="85" mass="9367">MKASGIRVGLCTCDLLPKLIRNAEKQKIPLMVVMGPNEVEVLQLGLGFAGNWEGWGLKILSGGSRMLLTTELLFDTRYTQKSENS</sequence>
<gene>
    <name evidence="1" type="ORF">L1987_19634</name>
</gene>
<protein>
    <submittedName>
        <fullName evidence="1">Uncharacterized protein</fullName>
    </submittedName>
</protein>
<organism evidence="1 2">
    <name type="scientific">Smallanthus sonchifolius</name>
    <dbReference type="NCBI Taxonomy" id="185202"/>
    <lineage>
        <taxon>Eukaryota</taxon>
        <taxon>Viridiplantae</taxon>
        <taxon>Streptophyta</taxon>
        <taxon>Embryophyta</taxon>
        <taxon>Tracheophyta</taxon>
        <taxon>Spermatophyta</taxon>
        <taxon>Magnoliopsida</taxon>
        <taxon>eudicotyledons</taxon>
        <taxon>Gunneridae</taxon>
        <taxon>Pentapetalae</taxon>
        <taxon>asterids</taxon>
        <taxon>campanulids</taxon>
        <taxon>Asterales</taxon>
        <taxon>Asteraceae</taxon>
        <taxon>Asteroideae</taxon>
        <taxon>Heliantheae alliance</taxon>
        <taxon>Millerieae</taxon>
        <taxon>Smallanthus</taxon>
    </lineage>
</organism>
<reference evidence="1 2" key="2">
    <citation type="journal article" date="2022" name="Mol. Ecol. Resour.">
        <title>The genomes of chicory, endive, great burdock and yacon provide insights into Asteraceae paleo-polyploidization history and plant inulin production.</title>
        <authorList>
            <person name="Fan W."/>
            <person name="Wang S."/>
            <person name="Wang H."/>
            <person name="Wang A."/>
            <person name="Jiang F."/>
            <person name="Liu H."/>
            <person name="Zhao H."/>
            <person name="Xu D."/>
            <person name="Zhang Y."/>
        </authorList>
    </citation>
    <scope>NUCLEOTIDE SEQUENCE [LARGE SCALE GENOMIC DNA]</scope>
    <source>
        <strain evidence="2">cv. Yunnan</strain>
        <tissue evidence="1">Leaves</tissue>
    </source>
</reference>
<comment type="caution">
    <text evidence="1">The sequence shown here is derived from an EMBL/GenBank/DDBJ whole genome shotgun (WGS) entry which is preliminary data.</text>
</comment>
<name>A0ACB9IQV3_9ASTR</name>
<reference evidence="2" key="1">
    <citation type="journal article" date="2022" name="Mol. Ecol. Resour.">
        <title>The genomes of chicory, endive, great burdock and yacon provide insights into Asteraceae palaeo-polyploidization history and plant inulin production.</title>
        <authorList>
            <person name="Fan W."/>
            <person name="Wang S."/>
            <person name="Wang H."/>
            <person name="Wang A."/>
            <person name="Jiang F."/>
            <person name="Liu H."/>
            <person name="Zhao H."/>
            <person name="Xu D."/>
            <person name="Zhang Y."/>
        </authorList>
    </citation>
    <scope>NUCLEOTIDE SEQUENCE [LARGE SCALE GENOMIC DNA]</scope>
    <source>
        <strain evidence="2">cv. Yunnan</strain>
    </source>
</reference>
<dbReference type="Proteomes" id="UP001056120">
    <property type="component" value="Linkage Group LG07"/>
</dbReference>
<accession>A0ACB9IQV3</accession>
<evidence type="ECO:0000313" key="2">
    <source>
        <dbReference type="Proteomes" id="UP001056120"/>
    </source>
</evidence>
<proteinExistence type="predicted"/>
<dbReference type="EMBL" id="CM042024">
    <property type="protein sequence ID" value="KAI3810028.1"/>
    <property type="molecule type" value="Genomic_DNA"/>
</dbReference>